<evidence type="ECO:0000313" key="2">
    <source>
        <dbReference type="EMBL" id="KAJ1098858.1"/>
    </source>
</evidence>
<gene>
    <name evidence="2" type="ORF">NDU88_003965</name>
</gene>
<evidence type="ECO:0000256" key="1">
    <source>
        <dbReference type="SAM" id="MobiDB-lite"/>
    </source>
</evidence>
<proteinExistence type="predicted"/>
<dbReference type="EMBL" id="JANPWB010000014">
    <property type="protein sequence ID" value="KAJ1098858.1"/>
    <property type="molecule type" value="Genomic_DNA"/>
</dbReference>
<feature type="region of interest" description="Disordered" evidence="1">
    <location>
        <begin position="54"/>
        <end position="81"/>
    </location>
</feature>
<name>A0AAV7M6I6_PLEWA</name>
<keyword evidence="3" id="KW-1185">Reference proteome</keyword>
<sequence>MCRVGPFACGKKAPRPRGLICLPSCAPRACLLPRPPGTNYGSAAMRAAIAETPAGLRAPASSPSASRGRQNQNRVPGVCRGRPGGAAETACVLF</sequence>
<dbReference type="Proteomes" id="UP001066276">
    <property type="component" value="Chromosome 10"/>
</dbReference>
<evidence type="ECO:0000313" key="3">
    <source>
        <dbReference type="Proteomes" id="UP001066276"/>
    </source>
</evidence>
<dbReference type="AlphaFoldDB" id="A0AAV7M6I6"/>
<comment type="caution">
    <text evidence="2">The sequence shown here is derived from an EMBL/GenBank/DDBJ whole genome shotgun (WGS) entry which is preliminary data.</text>
</comment>
<protein>
    <submittedName>
        <fullName evidence="2">Uncharacterized protein</fullName>
    </submittedName>
</protein>
<reference evidence="2" key="1">
    <citation type="journal article" date="2022" name="bioRxiv">
        <title>Sequencing and chromosome-scale assembly of the giantPleurodeles waltlgenome.</title>
        <authorList>
            <person name="Brown T."/>
            <person name="Elewa A."/>
            <person name="Iarovenko S."/>
            <person name="Subramanian E."/>
            <person name="Araus A.J."/>
            <person name="Petzold A."/>
            <person name="Susuki M."/>
            <person name="Suzuki K.-i.T."/>
            <person name="Hayashi T."/>
            <person name="Toyoda A."/>
            <person name="Oliveira C."/>
            <person name="Osipova E."/>
            <person name="Leigh N.D."/>
            <person name="Simon A."/>
            <person name="Yun M.H."/>
        </authorList>
    </citation>
    <scope>NUCLEOTIDE SEQUENCE</scope>
    <source>
        <strain evidence="2">20211129_DDA</strain>
        <tissue evidence="2">Liver</tissue>
    </source>
</reference>
<organism evidence="2 3">
    <name type="scientific">Pleurodeles waltl</name>
    <name type="common">Iberian ribbed newt</name>
    <dbReference type="NCBI Taxonomy" id="8319"/>
    <lineage>
        <taxon>Eukaryota</taxon>
        <taxon>Metazoa</taxon>
        <taxon>Chordata</taxon>
        <taxon>Craniata</taxon>
        <taxon>Vertebrata</taxon>
        <taxon>Euteleostomi</taxon>
        <taxon>Amphibia</taxon>
        <taxon>Batrachia</taxon>
        <taxon>Caudata</taxon>
        <taxon>Salamandroidea</taxon>
        <taxon>Salamandridae</taxon>
        <taxon>Pleurodelinae</taxon>
        <taxon>Pleurodeles</taxon>
    </lineage>
</organism>
<accession>A0AAV7M6I6</accession>